<evidence type="ECO:0000313" key="1">
    <source>
        <dbReference type="EMBL" id="MDA3616360.1"/>
    </source>
</evidence>
<evidence type="ECO:0000313" key="2">
    <source>
        <dbReference type="Proteomes" id="UP001210231"/>
    </source>
</evidence>
<gene>
    <name evidence="1" type="ORF">O3P16_16200</name>
</gene>
<proteinExistence type="predicted"/>
<protein>
    <submittedName>
        <fullName evidence="1">DUF1444 family protein</fullName>
    </submittedName>
</protein>
<accession>A0ABT4UNI5</accession>
<dbReference type="EMBL" id="JAQGEF010000028">
    <property type="protein sequence ID" value="MDA3616360.1"/>
    <property type="molecule type" value="Genomic_DNA"/>
</dbReference>
<keyword evidence="2" id="KW-1185">Reference proteome</keyword>
<name>A0ABT4UNI5_9BACT</name>
<reference evidence="1 2" key="1">
    <citation type="submission" date="2022-12" db="EMBL/GenBank/DDBJ databases">
        <title>Chitinophagaceae gen. sp. nov., a new member of the family Chitinophagaceae, isolated from soil in a chemical factory.</title>
        <authorList>
            <person name="Ke Z."/>
        </authorList>
    </citation>
    <scope>NUCLEOTIDE SEQUENCE [LARGE SCALE GENOMIC DNA]</scope>
    <source>
        <strain evidence="1 2">LY-5</strain>
    </source>
</reference>
<dbReference type="RefSeq" id="WP_407032689.1">
    <property type="nucleotide sequence ID" value="NZ_JAQGEF010000028.1"/>
</dbReference>
<dbReference type="Proteomes" id="UP001210231">
    <property type="component" value="Unassembled WGS sequence"/>
</dbReference>
<sequence length="215" mass="24815">MYSLFKKLFSKKVREVSNEQELFVFDYKDVLPRLFEVSFTLSENDKYTDIVFDVDNKEAPVLKPFMQDISVGYGIDTDNEYKILQNKHLSETLSIEALHHIALENFSASFLNNTRVEGSFDDVIMLINDGNNEAAMILLDLYWDELAEMFKNDICICIPQKDLIFVTAKNNEAGLSKMRELIKSVFSEIGTGGKLVKHIYERQKAGWYIKETINV</sequence>
<comment type="caution">
    <text evidence="1">The sequence shown here is derived from an EMBL/GenBank/DDBJ whole genome shotgun (WGS) entry which is preliminary data.</text>
</comment>
<organism evidence="1 2">
    <name type="scientific">Polluticaenibacter yanchengensis</name>
    <dbReference type="NCBI Taxonomy" id="3014562"/>
    <lineage>
        <taxon>Bacteria</taxon>
        <taxon>Pseudomonadati</taxon>
        <taxon>Bacteroidota</taxon>
        <taxon>Chitinophagia</taxon>
        <taxon>Chitinophagales</taxon>
        <taxon>Chitinophagaceae</taxon>
        <taxon>Polluticaenibacter</taxon>
    </lineage>
</organism>